<evidence type="ECO:0000256" key="4">
    <source>
        <dbReference type="ARBA" id="ARBA00022989"/>
    </source>
</evidence>
<evidence type="ECO:0000313" key="7">
    <source>
        <dbReference type="EMBL" id="CAI6349625.1"/>
    </source>
</evidence>
<dbReference type="GO" id="GO:0016020">
    <property type="term" value="C:membrane"/>
    <property type="evidence" value="ECO:0007669"/>
    <property type="project" value="UniProtKB-SubCell"/>
</dbReference>
<sequence>MAEYALSSLNEIDAALRDTAKPWHSLFAWAEERSGISRLKLFFGIVCATCMFLIPGSMSAMLVSDVLGFAYPAYATIVLMMDSVGQLPSGVASSPTNGSESVSPANRWFTYWLLLAATLTVQQLCGGLLRLVPFYCLMKTAFFAWCAAPIEANGAAYVYVVVVRRFFNQGR</sequence>
<keyword evidence="4 6" id="KW-1133">Transmembrane helix</keyword>
<protein>
    <recommendedName>
        <fullName evidence="6">Receptor expression-enhancing protein</fullName>
    </recommendedName>
</protein>
<evidence type="ECO:0000256" key="5">
    <source>
        <dbReference type="ARBA" id="ARBA00023136"/>
    </source>
</evidence>
<proteinExistence type="inferred from homology"/>
<comment type="similarity">
    <text evidence="2 6">Belongs to the DP1 family.</text>
</comment>
<evidence type="ECO:0000313" key="8">
    <source>
        <dbReference type="Proteomes" id="UP001160148"/>
    </source>
</evidence>
<comment type="caution">
    <text evidence="7">The sequence shown here is derived from an EMBL/GenBank/DDBJ whole genome shotgun (WGS) entry which is preliminary data.</text>
</comment>
<keyword evidence="8" id="KW-1185">Reference proteome</keyword>
<evidence type="ECO:0000256" key="2">
    <source>
        <dbReference type="ARBA" id="ARBA00008573"/>
    </source>
</evidence>
<gene>
    <name evidence="7" type="ORF">MEUPH1_LOCUS6166</name>
</gene>
<evidence type="ECO:0000256" key="3">
    <source>
        <dbReference type="ARBA" id="ARBA00022692"/>
    </source>
</evidence>
<dbReference type="EMBL" id="CARXXK010000001">
    <property type="protein sequence ID" value="CAI6349625.1"/>
    <property type="molecule type" value="Genomic_DNA"/>
</dbReference>
<feature type="transmembrane region" description="Helical" evidence="6">
    <location>
        <begin position="141"/>
        <end position="162"/>
    </location>
</feature>
<dbReference type="AlphaFoldDB" id="A0AAV0W0M6"/>
<feature type="transmembrane region" description="Helical" evidence="6">
    <location>
        <begin position="108"/>
        <end position="129"/>
    </location>
</feature>
<accession>A0AAV0W0M6</accession>
<name>A0AAV0W0M6_9HEMI</name>
<keyword evidence="5 6" id="KW-0472">Membrane</keyword>
<dbReference type="PANTHER" id="PTHR12300">
    <property type="entry name" value="HVA22-LIKE PROTEINS"/>
    <property type="match status" value="1"/>
</dbReference>
<keyword evidence="3 6" id="KW-0812">Transmembrane</keyword>
<reference evidence="7 8" key="1">
    <citation type="submission" date="2023-01" db="EMBL/GenBank/DDBJ databases">
        <authorList>
            <person name="Whitehead M."/>
        </authorList>
    </citation>
    <scope>NUCLEOTIDE SEQUENCE [LARGE SCALE GENOMIC DNA]</scope>
</reference>
<feature type="transmembrane region" description="Helical" evidence="6">
    <location>
        <begin position="41"/>
        <end position="63"/>
    </location>
</feature>
<evidence type="ECO:0000256" key="1">
    <source>
        <dbReference type="ARBA" id="ARBA00004141"/>
    </source>
</evidence>
<dbReference type="Proteomes" id="UP001160148">
    <property type="component" value="Unassembled WGS sequence"/>
</dbReference>
<evidence type="ECO:0000256" key="6">
    <source>
        <dbReference type="RuleBase" id="RU362006"/>
    </source>
</evidence>
<dbReference type="Pfam" id="PF03134">
    <property type="entry name" value="TB2_DP1_HVA22"/>
    <property type="match status" value="1"/>
</dbReference>
<dbReference type="PANTHER" id="PTHR12300:SF161">
    <property type="entry name" value="RECEPTOR EXPRESSION-ENHANCING PROTEIN"/>
    <property type="match status" value="1"/>
</dbReference>
<comment type="subcellular location">
    <subcellularLocation>
        <location evidence="1 6">Membrane</location>
        <topology evidence="1 6">Multi-pass membrane protein</topology>
    </subcellularLocation>
</comment>
<dbReference type="InterPro" id="IPR004345">
    <property type="entry name" value="TB2_DP1_HVA22"/>
</dbReference>
<organism evidence="7 8">
    <name type="scientific">Macrosiphum euphorbiae</name>
    <name type="common">potato aphid</name>
    <dbReference type="NCBI Taxonomy" id="13131"/>
    <lineage>
        <taxon>Eukaryota</taxon>
        <taxon>Metazoa</taxon>
        <taxon>Ecdysozoa</taxon>
        <taxon>Arthropoda</taxon>
        <taxon>Hexapoda</taxon>
        <taxon>Insecta</taxon>
        <taxon>Pterygota</taxon>
        <taxon>Neoptera</taxon>
        <taxon>Paraneoptera</taxon>
        <taxon>Hemiptera</taxon>
        <taxon>Sternorrhyncha</taxon>
        <taxon>Aphidomorpha</taxon>
        <taxon>Aphidoidea</taxon>
        <taxon>Aphididae</taxon>
        <taxon>Macrosiphini</taxon>
        <taxon>Macrosiphum</taxon>
    </lineage>
</organism>